<sequence length="400" mass="44354">MRGQFRVNGVARFEALDALRGVCALLVVLFHIPIYHALKGTQPFANLQFCVDMFFALSGFVLCHAYGERLKQGADGVRFAITRFARLWPLHVAVLVLLAGIEIVKLVFVRGGGSFALDSVPFGEGRTPWEALTNILFLQSFNLHPGLTWNGPAWSAALEFYVSLLFAAIVIVFPRRRRPIFLGLCLAAGAMLYALSPTTLFVSSDWGILRAMFSFFAGCLVYDLRAQSNGKLETPHLLEVFSVLLLVLFMLTTPKGSFQYAFPLLAAIVIYVFSFDQGFLSALMRSSPLQKLGLWSYSIYMIHTFLFQLMRMVGSYLSHKLHLDIMIWYEDDKLLRLGSPGVALGLALILSVVLVVPLAALTYYWIERPAMDLGRRLSAWRGSGSAATALSTSRTSAASI</sequence>
<feature type="transmembrane region" description="Helical" evidence="1">
    <location>
        <begin position="236"/>
        <end position="254"/>
    </location>
</feature>
<dbReference type="AlphaFoldDB" id="A0A508TA42"/>
<evidence type="ECO:0000313" key="3">
    <source>
        <dbReference type="EMBL" id="VIO70724.1"/>
    </source>
</evidence>
<feature type="transmembrane region" description="Helical" evidence="1">
    <location>
        <begin position="153"/>
        <end position="173"/>
    </location>
</feature>
<accession>A0A508TA42</accession>
<dbReference type="GO" id="GO:0016020">
    <property type="term" value="C:membrane"/>
    <property type="evidence" value="ECO:0007669"/>
    <property type="project" value="TreeGrafter"/>
</dbReference>
<dbReference type="Pfam" id="PF01757">
    <property type="entry name" value="Acyl_transf_3"/>
    <property type="match status" value="1"/>
</dbReference>
<dbReference type="OrthoDB" id="9796461at2"/>
<feature type="transmembrane region" description="Helical" evidence="1">
    <location>
        <begin position="180"/>
        <end position="201"/>
    </location>
</feature>
<dbReference type="PANTHER" id="PTHR23028:SF53">
    <property type="entry name" value="ACYL_TRANSF_3 DOMAIN-CONTAINING PROTEIN"/>
    <property type="match status" value="1"/>
</dbReference>
<feature type="transmembrane region" description="Helical" evidence="1">
    <location>
        <begin position="260"/>
        <end position="280"/>
    </location>
</feature>
<dbReference type="InterPro" id="IPR050879">
    <property type="entry name" value="Acyltransferase_3"/>
</dbReference>
<gene>
    <name evidence="3" type="ORF">CI1B_33700</name>
</gene>
<reference evidence="3" key="1">
    <citation type="submission" date="2019-02" db="EMBL/GenBank/DDBJ databases">
        <authorList>
            <person name="Pothier F.J."/>
        </authorList>
    </citation>
    <scope>NUCLEOTIDE SEQUENCE</scope>
    <source>
        <strain evidence="3">CI-1B</strain>
    </source>
</reference>
<proteinExistence type="predicted"/>
<feature type="domain" description="Acyltransferase 3" evidence="2">
    <location>
        <begin position="14"/>
        <end position="355"/>
    </location>
</feature>
<protein>
    <recommendedName>
        <fullName evidence="2">Acyltransferase 3 domain-containing protein</fullName>
    </recommendedName>
</protein>
<dbReference type="GO" id="GO:0000271">
    <property type="term" value="P:polysaccharide biosynthetic process"/>
    <property type="evidence" value="ECO:0007669"/>
    <property type="project" value="TreeGrafter"/>
</dbReference>
<feature type="transmembrane region" description="Helical" evidence="1">
    <location>
        <begin position="342"/>
        <end position="366"/>
    </location>
</feature>
<dbReference type="PANTHER" id="PTHR23028">
    <property type="entry name" value="ACETYLTRANSFERASE"/>
    <property type="match status" value="1"/>
</dbReference>
<dbReference type="GO" id="GO:0016747">
    <property type="term" value="F:acyltransferase activity, transferring groups other than amino-acyl groups"/>
    <property type="evidence" value="ECO:0007669"/>
    <property type="project" value="InterPro"/>
</dbReference>
<keyword evidence="4" id="KW-1185">Reference proteome</keyword>
<feature type="transmembrane region" description="Helical" evidence="1">
    <location>
        <begin position="292"/>
        <end position="310"/>
    </location>
</feature>
<dbReference type="Proteomes" id="UP000328092">
    <property type="component" value="Unassembled WGS sequence"/>
</dbReference>
<feature type="transmembrane region" description="Helical" evidence="1">
    <location>
        <begin position="44"/>
        <end position="66"/>
    </location>
</feature>
<dbReference type="EMBL" id="CAADFC020000012">
    <property type="protein sequence ID" value="VIO70724.1"/>
    <property type="molecule type" value="Genomic_DNA"/>
</dbReference>
<name>A0A508TA42_9BRAD</name>
<feature type="transmembrane region" description="Helical" evidence="1">
    <location>
        <begin position="87"/>
        <end position="108"/>
    </location>
</feature>
<keyword evidence="1" id="KW-0472">Membrane</keyword>
<dbReference type="InterPro" id="IPR002656">
    <property type="entry name" value="Acyl_transf_3_dom"/>
</dbReference>
<feature type="transmembrane region" description="Helical" evidence="1">
    <location>
        <begin position="207"/>
        <end position="224"/>
    </location>
</feature>
<evidence type="ECO:0000256" key="1">
    <source>
        <dbReference type="SAM" id="Phobius"/>
    </source>
</evidence>
<feature type="transmembrane region" description="Helical" evidence="1">
    <location>
        <begin position="21"/>
        <end position="38"/>
    </location>
</feature>
<keyword evidence="1" id="KW-0812">Transmembrane</keyword>
<evidence type="ECO:0000313" key="4">
    <source>
        <dbReference type="Proteomes" id="UP000328092"/>
    </source>
</evidence>
<organism evidence="3 4">
    <name type="scientific">Bradyrhizobium ivorense</name>
    <dbReference type="NCBI Taxonomy" id="2511166"/>
    <lineage>
        <taxon>Bacteria</taxon>
        <taxon>Pseudomonadati</taxon>
        <taxon>Pseudomonadota</taxon>
        <taxon>Alphaproteobacteria</taxon>
        <taxon>Hyphomicrobiales</taxon>
        <taxon>Nitrobacteraceae</taxon>
        <taxon>Bradyrhizobium</taxon>
    </lineage>
</organism>
<comment type="caution">
    <text evidence="3">The sequence shown here is derived from an EMBL/GenBank/DDBJ whole genome shotgun (WGS) entry which is preliminary data.</text>
</comment>
<evidence type="ECO:0000259" key="2">
    <source>
        <dbReference type="Pfam" id="PF01757"/>
    </source>
</evidence>
<keyword evidence="1" id="KW-1133">Transmembrane helix</keyword>